<dbReference type="PANTHER" id="PTHR35546:SF83">
    <property type="entry name" value="EXPRESSED PROTEIN"/>
    <property type="match status" value="1"/>
</dbReference>
<keyword evidence="4" id="KW-1185">Reference proteome</keyword>
<evidence type="ECO:0000259" key="2">
    <source>
        <dbReference type="Pfam" id="PF24750"/>
    </source>
</evidence>
<accession>A0A0E0A0X9</accession>
<evidence type="ECO:0000313" key="4">
    <source>
        <dbReference type="Proteomes" id="UP000026961"/>
    </source>
</evidence>
<dbReference type="Gramene" id="OGLUM05G22120.1">
    <property type="protein sequence ID" value="OGLUM05G22120.1"/>
    <property type="gene ID" value="OGLUM05G22120"/>
</dbReference>
<organism evidence="3">
    <name type="scientific">Oryza glumipatula</name>
    <dbReference type="NCBI Taxonomy" id="40148"/>
    <lineage>
        <taxon>Eukaryota</taxon>
        <taxon>Viridiplantae</taxon>
        <taxon>Streptophyta</taxon>
        <taxon>Embryophyta</taxon>
        <taxon>Tracheophyta</taxon>
        <taxon>Spermatophyta</taxon>
        <taxon>Magnoliopsida</taxon>
        <taxon>Liliopsida</taxon>
        <taxon>Poales</taxon>
        <taxon>Poaceae</taxon>
        <taxon>BOP clade</taxon>
        <taxon>Oryzoideae</taxon>
        <taxon>Oryzeae</taxon>
        <taxon>Oryzinae</taxon>
        <taxon>Oryza</taxon>
    </lineage>
</organism>
<dbReference type="Pfam" id="PF24750">
    <property type="entry name" value="b-prop_At3g26010-like"/>
    <property type="match status" value="1"/>
</dbReference>
<evidence type="ECO:0000313" key="3">
    <source>
        <dbReference type="EnsemblPlants" id="OGLUM05G22120.1"/>
    </source>
</evidence>
<dbReference type="HOGENOM" id="CLU_029576_1_0_1"/>
<feature type="compositionally biased region" description="Basic and acidic residues" evidence="1">
    <location>
        <begin position="93"/>
        <end position="102"/>
    </location>
</feature>
<sequence>MPERYDPAGRWRRGILPPPVGAGASTGLRRRPPDVHIAGTGASAERSEPALSPPDRQIEVRPPASDPLPAHIFVSRPKPSSSRLFSNPGRRRIPSDEGKASHLRRLEADRATDLTVFASLAPSRLLEGGGASAATRGRRTTGRAAARISTSREMSWFSRFGLLRLKHSATNPRAFTQKTKDICWDSAPLVTGMDGSRWRQDVNGCAVLKSLNGKLRLCGFKFDHIHPYAAGGPNTPENCAIIQSRANRSKSDDILDEMEVAALASRINWTASIEAAVIGNIIRDGKVIEIAPNSKGGPLQDVLRSLLEKNELMINKLCDEDAPLESTASRPLSGFFFNTLCKEPGYLAFDTIRCGKLLYPESRFAALPEPVSVLASTRGLVCVCGKTTGLYYVTNPTTFKWVQLPRHSCDHGEPAVVITFEEPLTSCFDGAVEHYHVFAAFHLKGSVWTSESYSSRTGRWTIAKDALPAVEVKAESGVGTLGCAFWRTSLGSILCYDPGKDLLKVIPAPRVVNQDTVWELGEMVGDLTVTCFKDVDGFLTLGVLKINKRLFDDKVAALWTVVGSFSGEKVGKRAMLLRSQGAAEVVVWEPLEERVVAMDLEGLVTGNFGPLTNEGCTPCFVPYFPSSVSI</sequence>
<dbReference type="InterPro" id="IPR056592">
    <property type="entry name" value="Beta-prop_At3g26010-like"/>
</dbReference>
<dbReference type="InterPro" id="IPR055290">
    <property type="entry name" value="At3g26010-like"/>
</dbReference>
<dbReference type="EnsemblPlants" id="OGLUM05G22120.1">
    <property type="protein sequence ID" value="OGLUM05G22120.1"/>
    <property type="gene ID" value="OGLUM05G22120"/>
</dbReference>
<dbReference type="InterPro" id="IPR003615">
    <property type="entry name" value="HNH_nuc"/>
</dbReference>
<reference evidence="3" key="1">
    <citation type="submission" date="2015-04" db="UniProtKB">
        <authorList>
            <consortium name="EnsemblPlants"/>
        </authorList>
    </citation>
    <scope>IDENTIFICATION</scope>
</reference>
<name>A0A0E0A0X9_9ORYZ</name>
<dbReference type="Gene3D" id="1.10.30.50">
    <property type="match status" value="1"/>
</dbReference>
<dbReference type="CDD" id="cd00085">
    <property type="entry name" value="HNHc"/>
    <property type="match status" value="1"/>
</dbReference>
<dbReference type="STRING" id="40148.A0A0E0A0X9"/>
<dbReference type="AlphaFoldDB" id="A0A0E0A0X9"/>
<evidence type="ECO:0000256" key="1">
    <source>
        <dbReference type="SAM" id="MobiDB-lite"/>
    </source>
</evidence>
<protein>
    <recommendedName>
        <fullName evidence="2">F-box protein At3g26010-like beta-propeller domain-containing protein</fullName>
    </recommendedName>
</protein>
<reference evidence="3" key="2">
    <citation type="submission" date="2018-05" db="EMBL/GenBank/DDBJ databases">
        <title>OgluRS3 (Oryza glumaepatula Reference Sequence Version 3).</title>
        <authorList>
            <person name="Zhang J."/>
            <person name="Kudrna D."/>
            <person name="Lee S."/>
            <person name="Talag J."/>
            <person name="Welchert J."/>
            <person name="Wing R.A."/>
        </authorList>
    </citation>
    <scope>NUCLEOTIDE SEQUENCE [LARGE SCALE GENOMIC DNA]</scope>
</reference>
<feature type="domain" description="F-box protein At3g26010-like beta-propeller" evidence="2">
    <location>
        <begin position="371"/>
        <end position="511"/>
    </location>
</feature>
<dbReference type="PANTHER" id="PTHR35546">
    <property type="entry name" value="F-BOX PROTEIN INTERACTION DOMAIN PROTEIN-RELATED"/>
    <property type="match status" value="1"/>
</dbReference>
<dbReference type="eggNOG" id="ENOG502RQDC">
    <property type="taxonomic scope" value="Eukaryota"/>
</dbReference>
<feature type="region of interest" description="Disordered" evidence="1">
    <location>
        <begin position="1"/>
        <end position="102"/>
    </location>
</feature>
<dbReference type="Proteomes" id="UP000026961">
    <property type="component" value="Chromosome 5"/>
</dbReference>
<proteinExistence type="predicted"/>